<dbReference type="GO" id="GO:0016491">
    <property type="term" value="F:oxidoreductase activity"/>
    <property type="evidence" value="ECO:0007669"/>
    <property type="project" value="UniProtKB-KW"/>
</dbReference>
<evidence type="ECO:0000256" key="1">
    <source>
        <dbReference type="ARBA" id="ARBA00006484"/>
    </source>
</evidence>
<dbReference type="PANTHER" id="PTHR43477:SF1">
    <property type="entry name" value="DIHYDROANTICAPSIN 7-DEHYDROGENASE"/>
    <property type="match status" value="1"/>
</dbReference>
<dbReference type="PANTHER" id="PTHR43477">
    <property type="entry name" value="DIHYDROANTICAPSIN 7-DEHYDROGENASE"/>
    <property type="match status" value="1"/>
</dbReference>
<keyword evidence="5" id="KW-1185">Reference proteome</keyword>
<dbReference type="SUPFAM" id="SSF51735">
    <property type="entry name" value="NAD(P)-binding Rossmann-fold domains"/>
    <property type="match status" value="1"/>
</dbReference>
<feature type="domain" description="NAD-dependent epimerase/dehydratase" evidence="3">
    <location>
        <begin position="3"/>
        <end position="66"/>
    </location>
</feature>
<keyword evidence="2" id="KW-0560">Oxidoreductase</keyword>
<dbReference type="InterPro" id="IPR036291">
    <property type="entry name" value="NAD(P)-bd_dom_sf"/>
</dbReference>
<dbReference type="Proteomes" id="UP000037982">
    <property type="component" value="Unassembled WGS sequence"/>
</dbReference>
<evidence type="ECO:0000259" key="3">
    <source>
        <dbReference type="Pfam" id="PF01370"/>
    </source>
</evidence>
<organism evidence="4 5">
    <name type="scientific">Streptomyces chattanoogensis</name>
    <dbReference type="NCBI Taxonomy" id="66876"/>
    <lineage>
        <taxon>Bacteria</taxon>
        <taxon>Bacillati</taxon>
        <taxon>Actinomycetota</taxon>
        <taxon>Actinomycetes</taxon>
        <taxon>Kitasatosporales</taxon>
        <taxon>Streptomycetaceae</taxon>
        <taxon>Streptomyces</taxon>
    </lineage>
</organism>
<evidence type="ECO:0000313" key="5">
    <source>
        <dbReference type="Proteomes" id="UP000037982"/>
    </source>
</evidence>
<accession>A0A0N0XSD4</accession>
<comment type="caution">
    <text evidence="4">The sequence shown here is derived from an EMBL/GenBank/DDBJ whole genome shotgun (WGS) entry which is preliminary data.</text>
</comment>
<gene>
    <name evidence="4" type="ORF">ADL29_30125</name>
</gene>
<proteinExistence type="inferred from homology"/>
<dbReference type="Pfam" id="PF01370">
    <property type="entry name" value="Epimerase"/>
    <property type="match status" value="1"/>
</dbReference>
<dbReference type="InterPro" id="IPR051122">
    <property type="entry name" value="SDR_DHRS6-like"/>
</dbReference>
<protein>
    <submittedName>
        <fullName evidence="4">Short-chain dehydrogenase</fullName>
    </submittedName>
</protein>
<dbReference type="RefSeq" id="WP_053926702.1">
    <property type="nucleotide sequence ID" value="NZ_LGKG01000163.1"/>
</dbReference>
<dbReference type="EMBL" id="LGKG01000163">
    <property type="protein sequence ID" value="KPC60258.1"/>
    <property type="molecule type" value="Genomic_DNA"/>
</dbReference>
<dbReference type="AlphaFoldDB" id="A0A0N0XSD4"/>
<name>A0A0N0XSD4_9ACTN</name>
<evidence type="ECO:0000256" key="2">
    <source>
        <dbReference type="ARBA" id="ARBA00023002"/>
    </source>
</evidence>
<dbReference type="InterPro" id="IPR001509">
    <property type="entry name" value="Epimerase_deHydtase"/>
</dbReference>
<dbReference type="NCBIfam" id="NF005754">
    <property type="entry name" value="PRK07578.1"/>
    <property type="match status" value="1"/>
</dbReference>
<dbReference type="CDD" id="cd11731">
    <property type="entry name" value="Lin1944_like_SDR_c"/>
    <property type="match status" value="1"/>
</dbReference>
<evidence type="ECO:0000313" key="4">
    <source>
        <dbReference type="EMBL" id="KPC60258.1"/>
    </source>
</evidence>
<dbReference type="PATRIC" id="fig|66876.3.peg.6624"/>
<sequence>MKVIVIGATGTIGSAVARQLAERGHEVVRVARRGPVKADLEDRASLDALFVAVPDADAVVCCAASGRLTPLDSPSDDDFTVGLEGKLLGQVHLARRALRHLPDGGTIVLTSGVFERPTPGGAFGALVNAGLDAFVEAAALELPRGPRLTAVRPGWVAETLAAMGLDPADGTPADEVARQYLDALEGAPS</sequence>
<reference evidence="5" key="1">
    <citation type="submission" date="2015-07" db="EMBL/GenBank/DDBJ databases">
        <authorList>
            <person name="Ju K.-S."/>
            <person name="Doroghazi J.R."/>
            <person name="Metcalf W.W."/>
        </authorList>
    </citation>
    <scope>NUCLEOTIDE SEQUENCE [LARGE SCALE GENOMIC DNA]</scope>
    <source>
        <strain evidence="5">NRRL ISP-5002</strain>
    </source>
</reference>
<comment type="similarity">
    <text evidence="1">Belongs to the short-chain dehydrogenases/reductases (SDR) family.</text>
</comment>
<dbReference type="Gene3D" id="3.40.50.720">
    <property type="entry name" value="NAD(P)-binding Rossmann-like Domain"/>
    <property type="match status" value="1"/>
</dbReference>